<reference evidence="2 3" key="1">
    <citation type="journal article" date="2005" name="PLoS Biol.">
        <title>The genomes of Oryza sativa: a history of duplications.</title>
        <authorList>
            <person name="Yu J."/>
            <person name="Wang J."/>
            <person name="Lin W."/>
            <person name="Li S."/>
            <person name="Li H."/>
            <person name="Zhou J."/>
            <person name="Ni P."/>
            <person name="Dong W."/>
            <person name="Hu S."/>
            <person name="Zeng C."/>
            <person name="Zhang J."/>
            <person name="Zhang Y."/>
            <person name="Li R."/>
            <person name="Xu Z."/>
            <person name="Li S."/>
            <person name="Li X."/>
            <person name="Zheng H."/>
            <person name="Cong L."/>
            <person name="Lin L."/>
            <person name="Yin J."/>
            <person name="Geng J."/>
            <person name="Li G."/>
            <person name="Shi J."/>
            <person name="Liu J."/>
            <person name="Lv H."/>
            <person name="Li J."/>
            <person name="Wang J."/>
            <person name="Deng Y."/>
            <person name="Ran L."/>
            <person name="Shi X."/>
            <person name="Wang X."/>
            <person name="Wu Q."/>
            <person name="Li C."/>
            <person name="Ren X."/>
            <person name="Wang J."/>
            <person name="Wang X."/>
            <person name="Li D."/>
            <person name="Liu D."/>
            <person name="Zhang X."/>
            <person name="Ji Z."/>
            <person name="Zhao W."/>
            <person name="Sun Y."/>
            <person name="Zhang Z."/>
            <person name="Bao J."/>
            <person name="Han Y."/>
            <person name="Dong L."/>
            <person name="Ji J."/>
            <person name="Chen P."/>
            <person name="Wu S."/>
            <person name="Liu J."/>
            <person name="Xiao Y."/>
            <person name="Bu D."/>
            <person name="Tan J."/>
            <person name="Yang L."/>
            <person name="Ye C."/>
            <person name="Zhang J."/>
            <person name="Xu J."/>
            <person name="Zhou Y."/>
            <person name="Yu Y."/>
            <person name="Zhang B."/>
            <person name="Zhuang S."/>
            <person name="Wei H."/>
            <person name="Liu B."/>
            <person name="Lei M."/>
            <person name="Yu H."/>
            <person name="Li Y."/>
            <person name="Xu H."/>
            <person name="Wei S."/>
            <person name="He X."/>
            <person name="Fang L."/>
            <person name="Zhang Z."/>
            <person name="Zhang Y."/>
            <person name="Huang X."/>
            <person name="Su Z."/>
            <person name="Tong W."/>
            <person name="Li J."/>
            <person name="Tong Z."/>
            <person name="Li S."/>
            <person name="Ye J."/>
            <person name="Wang L."/>
            <person name="Fang L."/>
            <person name="Lei T."/>
            <person name="Chen C."/>
            <person name="Chen H."/>
            <person name="Xu Z."/>
            <person name="Li H."/>
            <person name="Huang H."/>
            <person name="Zhang F."/>
            <person name="Xu H."/>
            <person name="Li N."/>
            <person name="Zhao C."/>
            <person name="Li S."/>
            <person name="Dong L."/>
            <person name="Huang Y."/>
            <person name="Li L."/>
            <person name="Xi Y."/>
            <person name="Qi Q."/>
            <person name="Li W."/>
            <person name="Zhang B."/>
            <person name="Hu W."/>
            <person name="Zhang Y."/>
            <person name="Tian X."/>
            <person name="Jiao Y."/>
            <person name="Liang X."/>
            <person name="Jin J."/>
            <person name="Gao L."/>
            <person name="Zheng W."/>
            <person name="Hao B."/>
            <person name="Liu S."/>
            <person name="Wang W."/>
            <person name="Yuan L."/>
            <person name="Cao M."/>
            <person name="McDermott J."/>
            <person name="Samudrala R."/>
            <person name="Wang J."/>
            <person name="Wong G.K."/>
            <person name="Yang H."/>
        </authorList>
    </citation>
    <scope>NUCLEOTIDE SEQUENCE [LARGE SCALE GENOMIC DNA]</scope>
    <source>
        <strain evidence="3">cv. 93-11</strain>
    </source>
</reference>
<protein>
    <submittedName>
        <fullName evidence="2">Uncharacterized protein</fullName>
    </submittedName>
</protein>
<evidence type="ECO:0000313" key="2">
    <source>
        <dbReference type="EMBL" id="EAY86012.1"/>
    </source>
</evidence>
<feature type="compositionally biased region" description="Low complexity" evidence="1">
    <location>
        <begin position="37"/>
        <end position="53"/>
    </location>
</feature>
<dbReference type="Gramene" id="BGIOSGA008293-TA">
    <property type="protein sequence ID" value="BGIOSGA008293-PA"/>
    <property type="gene ID" value="BGIOSGA008293"/>
</dbReference>
<name>A2X5A2_ORYSI</name>
<gene>
    <name evidence="2" type="ORF">OsI_07373</name>
</gene>
<dbReference type="Proteomes" id="UP000007015">
    <property type="component" value="Chromosome 2"/>
</dbReference>
<proteinExistence type="predicted"/>
<evidence type="ECO:0000313" key="3">
    <source>
        <dbReference type="Proteomes" id="UP000007015"/>
    </source>
</evidence>
<evidence type="ECO:0000256" key="1">
    <source>
        <dbReference type="SAM" id="MobiDB-lite"/>
    </source>
</evidence>
<organism evidence="2 3">
    <name type="scientific">Oryza sativa subsp. indica</name>
    <name type="common">Rice</name>
    <dbReference type="NCBI Taxonomy" id="39946"/>
    <lineage>
        <taxon>Eukaryota</taxon>
        <taxon>Viridiplantae</taxon>
        <taxon>Streptophyta</taxon>
        <taxon>Embryophyta</taxon>
        <taxon>Tracheophyta</taxon>
        <taxon>Spermatophyta</taxon>
        <taxon>Magnoliopsida</taxon>
        <taxon>Liliopsida</taxon>
        <taxon>Poales</taxon>
        <taxon>Poaceae</taxon>
        <taxon>BOP clade</taxon>
        <taxon>Oryzoideae</taxon>
        <taxon>Oryzeae</taxon>
        <taxon>Oryzinae</taxon>
        <taxon>Oryza</taxon>
        <taxon>Oryza sativa</taxon>
    </lineage>
</organism>
<feature type="region of interest" description="Disordered" evidence="1">
    <location>
        <begin position="37"/>
        <end position="121"/>
    </location>
</feature>
<accession>A2X5A2</accession>
<keyword evidence="3" id="KW-1185">Reference proteome</keyword>
<sequence length="157" mass="15363">MQRSFPTFAELRSLLRLEEITTSPRSTGTTVVFLAGTSNSTNGKTTNPAHNTGFGAGTQGNGGGNGNSKNRRRRGGGGGGGTGGGGGGNQAANNGGGGAKPGVGDAQPWPTPHNPWAGTINMWPGPLGRGVLGPRPAGLPFAGAAVAGPIGAPPTQQ</sequence>
<dbReference type="HOGENOM" id="CLU_1680805_0_0_1"/>
<dbReference type="EMBL" id="CM000127">
    <property type="protein sequence ID" value="EAY86012.1"/>
    <property type="molecule type" value="Genomic_DNA"/>
</dbReference>
<feature type="compositionally biased region" description="Gly residues" evidence="1">
    <location>
        <begin position="76"/>
        <end position="101"/>
    </location>
</feature>
<feature type="compositionally biased region" description="Gly residues" evidence="1">
    <location>
        <begin position="54"/>
        <end position="66"/>
    </location>
</feature>
<dbReference type="AlphaFoldDB" id="A2X5A2"/>